<dbReference type="PROSITE" id="PS00758">
    <property type="entry name" value="ARGE_DAPE_CPG2_1"/>
    <property type="match status" value="1"/>
</dbReference>
<evidence type="ECO:0000313" key="2">
    <source>
        <dbReference type="EMBL" id="QQZ49549.1"/>
    </source>
</evidence>
<organism evidence="2">
    <name type="scientific">Phenylobacterium glaciei</name>
    <dbReference type="NCBI Taxonomy" id="2803784"/>
    <lineage>
        <taxon>Bacteria</taxon>
        <taxon>Pseudomonadati</taxon>
        <taxon>Pseudomonadota</taxon>
        <taxon>Alphaproteobacteria</taxon>
        <taxon>Caulobacterales</taxon>
        <taxon>Caulobacteraceae</taxon>
        <taxon>Phenylobacterium</taxon>
    </lineage>
</organism>
<evidence type="ECO:0000256" key="1">
    <source>
        <dbReference type="ARBA" id="ARBA00022801"/>
    </source>
</evidence>
<accession>A0A974S7S5</accession>
<reference evidence="2" key="1">
    <citation type="submission" date="2021-01" db="EMBL/GenBank/DDBJ databases">
        <title>Genome sequence of Phenylobacterium sp. 20VBR1 isolated from a valley glaceir, Ny-Alesund, Svalbard.</title>
        <authorList>
            <person name="Thomas F.A."/>
            <person name="Krishnan K.P."/>
            <person name="Sinha R.K."/>
        </authorList>
    </citation>
    <scope>NUCLEOTIDE SEQUENCE</scope>
    <source>
        <strain evidence="2">20VBR1</strain>
    </source>
</reference>
<dbReference type="InterPro" id="IPR001261">
    <property type="entry name" value="ArgE/DapE_CS"/>
</dbReference>
<dbReference type="AlphaFoldDB" id="A0A974S7S5"/>
<protein>
    <submittedName>
        <fullName evidence="2">Uncharacterized protein</fullName>
    </submittedName>
</protein>
<dbReference type="Gene3D" id="3.40.630.10">
    <property type="entry name" value="Zn peptidases"/>
    <property type="match status" value="1"/>
</dbReference>
<dbReference type="EMBL" id="CP068570">
    <property type="protein sequence ID" value="QQZ49549.1"/>
    <property type="molecule type" value="Genomic_DNA"/>
</dbReference>
<name>A0A974S7S5_9CAUL</name>
<sequence length="67" mass="6935">MTIESVPAEIPGLPENTVATLTGTGKAKILMIGHIDTVFGPGTTAKWSYSVEGDHARGLASPTRRAG</sequence>
<keyword evidence="1" id="KW-0378">Hydrolase</keyword>
<dbReference type="SUPFAM" id="SSF53187">
    <property type="entry name" value="Zn-dependent exopeptidases"/>
    <property type="match status" value="1"/>
</dbReference>
<gene>
    <name evidence="2" type="ORF">JKL49_21815</name>
</gene>
<proteinExistence type="predicted"/>